<protein>
    <submittedName>
        <fullName evidence="1">2-C-methyl-D-erythritol 4-phosphate cytidylyltransferase</fullName>
    </submittedName>
</protein>
<sequence length="229" mass="25901">MNKVTAIIVAGGSGKRMGTAVKKQYIQLKGKEILAYTIEAFENCSFINDIIVVVAEEEIDYVRENIIRKYKLNKVSQIVGGGKERQDSVYNGLKATKGESTYVMIHDGARPFVKKETIYKCLLNTQKNKASIVAVPVKDTIKVCNTRTHRVESTPDRKKLWSIQTPQSFEYELLMKAYSYAKKQNLQVTDDSMIIEAFGEDVYITEGDYTNIKITTPEDLIIGEVLLQK</sequence>
<reference evidence="1" key="1">
    <citation type="submission" date="2017-10" db="EMBL/GenBank/DDBJ databases">
        <title>Genome sequence of cellulolytic Lachnospiraceae bacterium XHS1971 isolated from hotspring sediment.</title>
        <authorList>
            <person name="Vasudevan G."/>
            <person name="Joshi A.J."/>
            <person name="Hivarkar S."/>
            <person name="Lanjekar V.B."/>
            <person name="Dhakephalkar P.K."/>
            <person name="Dagar S."/>
        </authorList>
    </citation>
    <scope>NUCLEOTIDE SEQUENCE</scope>
    <source>
        <strain evidence="1">XHS1971</strain>
    </source>
</reference>
<name>A0AC61DEC4_9FIRM</name>
<organism evidence="1 2">
    <name type="scientific">Sporanaerobium hydrogeniformans</name>
    <dbReference type="NCBI Taxonomy" id="3072179"/>
    <lineage>
        <taxon>Bacteria</taxon>
        <taxon>Bacillati</taxon>
        <taxon>Bacillota</taxon>
        <taxon>Clostridia</taxon>
        <taxon>Lachnospirales</taxon>
        <taxon>Lachnospiraceae</taxon>
        <taxon>Sporanaerobium</taxon>
    </lineage>
</organism>
<keyword evidence="1" id="KW-0808">Transferase</keyword>
<dbReference type="EMBL" id="PEDL01000004">
    <property type="protein sequence ID" value="PHV71183.1"/>
    <property type="molecule type" value="Genomic_DNA"/>
</dbReference>
<keyword evidence="2" id="KW-1185">Reference proteome</keyword>
<evidence type="ECO:0000313" key="2">
    <source>
        <dbReference type="Proteomes" id="UP000224460"/>
    </source>
</evidence>
<dbReference type="Proteomes" id="UP000224460">
    <property type="component" value="Unassembled WGS sequence"/>
</dbReference>
<gene>
    <name evidence="1" type="primary">ispD</name>
    <name evidence="1" type="ORF">CS063_05685</name>
</gene>
<accession>A0AC61DEC4</accession>
<comment type="caution">
    <text evidence="1">The sequence shown here is derived from an EMBL/GenBank/DDBJ whole genome shotgun (WGS) entry which is preliminary data.</text>
</comment>
<evidence type="ECO:0000313" key="1">
    <source>
        <dbReference type="EMBL" id="PHV71183.1"/>
    </source>
</evidence>
<proteinExistence type="predicted"/>
<keyword evidence="1" id="KW-0548">Nucleotidyltransferase</keyword>